<evidence type="ECO:0000313" key="3">
    <source>
        <dbReference type="Proteomes" id="UP001232148"/>
    </source>
</evidence>
<name>A0AAD9HKJ9_9PEZI</name>
<comment type="caution">
    <text evidence="2">The sequence shown here is derived from an EMBL/GenBank/DDBJ whole genome shotgun (WGS) entry which is preliminary data.</text>
</comment>
<protein>
    <submittedName>
        <fullName evidence="2">Uncharacterized protein</fullName>
    </submittedName>
</protein>
<keyword evidence="1" id="KW-0812">Transmembrane</keyword>
<proteinExistence type="predicted"/>
<feature type="transmembrane region" description="Helical" evidence="1">
    <location>
        <begin position="20"/>
        <end position="39"/>
    </location>
</feature>
<sequence length="118" mass="13307">MWPSVGTVGMELLEPRNPGNLWLLLAWVCFLLTFNNTLVHMRRQCLLRASEHLAYTKEKRHRLGQDQEGRGIPSPTGPCIGQQLDWMVRGSGYKSHFNSAPIALLLLLLLLLLPPSCC</sequence>
<dbReference type="Proteomes" id="UP001232148">
    <property type="component" value="Unassembled WGS sequence"/>
</dbReference>
<reference evidence="2" key="1">
    <citation type="submission" date="2021-06" db="EMBL/GenBank/DDBJ databases">
        <title>Comparative genomics, transcriptomics and evolutionary studies reveal genomic signatures of adaptation to plant cell wall in hemibiotrophic fungi.</title>
        <authorList>
            <consortium name="DOE Joint Genome Institute"/>
            <person name="Baroncelli R."/>
            <person name="Diaz J.F."/>
            <person name="Benocci T."/>
            <person name="Peng M."/>
            <person name="Battaglia E."/>
            <person name="Haridas S."/>
            <person name="Andreopoulos W."/>
            <person name="Labutti K."/>
            <person name="Pangilinan J."/>
            <person name="Floch G.L."/>
            <person name="Makela M.R."/>
            <person name="Henrissat B."/>
            <person name="Grigoriev I.V."/>
            <person name="Crouch J.A."/>
            <person name="De Vries R.P."/>
            <person name="Sukno S.A."/>
            <person name="Thon M.R."/>
        </authorList>
    </citation>
    <scope>NUCLEOTIDE SEQUENCE</scope>
    <source>
        <strain evidence="2">MAFF235873</strain>
    </source>
</reference>
<feature type="transmembrane region" description="Helical" evidence="1">
    <location>
        <begin position="97"/>
        <end position="114"/>
    </location>
</feature>
<evidence type="ECO:0000313" key="2">
    <source>
        <dbReference type="EMBL" id="KAK2029539.1"/>
    </source>
</evidence>
<keyword evidence="3" id="KW-1185">Reference proteome</keyword>
<dbReference type="AlphaFoldDB" id="A0AAD9HKJ9"/>
<evidence type="ECO:0000256" key="1">
    <source>
        <dbReference type="SAM" id="Phobius"/>
    </source>
</evidence>
<organism evidence="2 3">
    <name type="scientific">Colletotrichum zoysiae</name>
    <dbReference type="NCBI Taxonomy" id="1216348"/>
    <lineage>
        <taxon>Eukaryota</taxon>
        <taxon>Fungi</taxon>
        <taxon>Dikarya</taxon>
        <taxon>Ascomycota</taxon>
        <taxon>Pezizomycotina</taxon>
        <taxon>Sordariomycetes</taxon>
        <taxon>Hypocreomycetidae</taxon>
        <taxon>Glomerellales</taxon>
        <taxon>Glomerellaceae</taxon>
        <taxon>Colletotrichum</taxon>
        <taxon>Colletotrichum graminicola species complex</taxon>
    </lineage>
</organism>
<gene>
    <name evidence="2" type="ORF">LX32DRAFT_351941</name>
</gene>
<keyword evidence="1" id="KW-1133">Transmembrane helix</keyword>
<accession>A0AAD9HKJ9</accession>
<dbReference type="EMBL" id="MU842862">
    <property type="protein sequence ID" value="KAK2029539.1"/>
    <property type="molecule type" value="Genomic_DNA"/>
</dbReference>
<keyword evidence="1" id="KW-0472">Membrane</keyword>